<keyword evidence="2" id="KW-0479">Metal-binding</keyword>
<protein>
    <recommendedName>
        <fullName evidence="2">Decapping nuclease</fullName>
        <ecNumber evidence="2">3.6.1.-</ecNumber>
    </recommendedName>
</protein>
<dbReference type="InterPro" id="IPR039039">
    <property type="entry name" value="RAI1-like_fam"/>
</dbReference>
<dbReference type="GO" id="GO:0000956">
    <property type="term" value="P:nuclear-transcribed mRNA catabolic process"/>
    <property type="evidence" value="ECO:0007669"/>
    <property type="project" value="TreeGrafter"/>
</dbReference>
<dbReference type="PANTHER" id="PTHR12395:SF9">
    <property type="entry name" value="DECAPPING AND EXORIBONUCLEASE PROTEIN"/>
    <property type="match status" value="1"/>
</dbReference>
<organism evidence="4 5">
    <name type="scientific">Strongyloides venezuelensis</name>
    <name type="common">Threadworm</name>
    <dbReference type="NCBI Taxonomy" id="75913"/>
    <lineage>
        <taxon>Eukaryota</taxon>
        <taxon>Metazoa</taxon>
        <taxon>Ecdysozoa</taxon>
        <taxon>Nematoda</taxon>
        <taxon>Chromadorea</taxon>
        <taxon>Rhabditida</taxon>
        <taxon>Tylenchina</taxon>
        <taxon>Panagrolaimomorpha</taxon>
        <taxon>Strongyloidoidea</taxon>
        <taxon>Strongyloididae</taxon>
        <taxon>Strongyloides</taxon>
    </lineage>
</organism>
<keyword evidence="2" id="KW-0378">Hydrolase</keyword>
<comment type="similarity">
    <text evidence="1 2">Belongs to the DXO/Dom3Z family.</text>
</comment>
<dbReference type="Proteomes" id="UP000035680">
    <property type="component" value="Unassembled WGS sequence"/>
</dbReference>
<dbReference type="STRING" id="75913.A0A0K0EZG2"/>
<accession>A0A0K0EZG2</accession>
<comment type="subcellular location">
    <subcellularLocation>
        <location evidence="2">Nucleus</location>
    </subcellularLocation>
</comment>
<comment type="function">
    <text evidence="2">Decapping enzyme for NAD-capped RNAs: specifically hydrolyzes the nicotinamide adenine dinucleotide (NAD) cap from a subset of RNAs by removing the entire NAD moiety from the 5'-end of an NAD-capped RNA.</text>
</comment>
<keyword evidence="4" id="KW-1185">Reference proteome</keyword>
<evidence type="ECO:0000313" key="4">
    <source>
        <dbReference type="Proteomes" id="UP000035680"/>
    </source>
</evidence>
<dbReference type="PANTHER" id="PTHR12395">
    <property type="entry name" value="DOM-3 RELATED"/>
    <property type="match status" value="1"/>
</dbReference>
<dbReference type="GO" id="GO:0034353">
    <property type="term" value="F:mRNA 5'-diphosphatase activity"/>
    <property type="evidence" value="ECO:0007669"/>
    <property type="project" value="TreeGrafter"/>
</dbReference>
<dbReference type="GO" id="GO:0000166">
    <property type="term" value="F:nucleotide binding"/>
    <property type="evidence" value="ECO:0007669"/>
    <property type="project" value="UniProtKB-KW"/>
</dbReference>
<dbReference type="GO" id="GO:0005634">
    <property type="term" value="C:nucleus"/>
    <property type="evidence" value="ECO:0007669"/>
    <property type="project" value="UniProtKB-SubCell"/>
</dbReference>
<dbReference type="EC" id="3.6.1.-" evidence="2"/>
<dbReference type="Pfam" id="PF08652">
    <property type="entry name" value="RAI1"/>
    <property type="match status" value="1"/>
</dbReference>
<dbReference type="GO" id="GO:0005829">
    <property type="term" value="C:cytosol"/>
    <property type="evidence" value="ECO:0007669"/>
    <property type="project" value="TreeGrafter"/>
</dbReference>
<evidence type="ECO:0000256" key="2">
    <source>
        <dbReference type="RuleBase" id="RU367113"/>
    </source>
</evidence>
<proteinExistence type="inferred from homology"/>
<dbReference type="GO" id="GO:0004518">
    <property type="term" value="F:nuclease activity"/>
    <property type="evidence" value="ECO:0007669"/>
    <property type="project" value="UniProtKB-KW"/>
</dbReference>
<keyword evidence="2" id="KW-0694">RNA-binding</keyword>
<evidence type="ECO:0000259" key="3">
    <source>
        <dbReference type="Pfam" id="PF08652"/>
    </source>
</evidence>
<dbReference type="AlphaFoldDB" id="A0A0K0EZG2"/>
<evidence type="ECO:0000313" key="5">
    <source>
        <dbReference type="WBParaSite" id="SVE_0192100.1"/>
    </source>
</evidence>
<dbReference type="InterPro" id="IPR013961">
    <property type="entry name" value="RAI1"/>
</dbReference>
<name>A0A0K0EZG2_STRVS</name>
<reference evidence="5" key="2">
    <citation type="submission" date="2015-08" db="UniProtKB">
        <authorList>
            <consortium name="WormBaseParasite"/>
        </authorList>
    </citation>
    <scope>IDENTIFICATION</scope>
</reference>
<keyword evidence="2" id="KW-0547">Nucleotide-binding</keyword>
<feature type="domain" description="RAI1-like" evidence="3">
    <location>
        <begin position="12"/>
        <end position="320"/>
    </location>
</feature>
<comment type="cofactor">
    <cofactor evidence="2">
        <name>a divalent metal cation</name>
        <dbReference type="ChEBI" id="CHEBI:60240"/>
    </cofactor>
</comment>
<dbReference type="GO" id="GO:0003723">
    <property type="term" value="F:RNA binding"/>
    <property type="evidence" value="ECO:0007669"/>
    <property type="project" value="UniProtKB-KW"/>
</dbReference>
<dbReference type="GO" id="GO:0046872">
    <property type="term" value="F:metal ion binding"/>
    <property type="evidence" value="ECO:0007669"/>
    <property type="project" value="UniProtKB-KW"/>
</dbReference>
<dbReference type="GO" id="GO:0110155">
    <property type="term" value="P:NAD-cap decapping"/>
    <property type="evidence" value="ECO:0007669"/>
    <property type="project" value="TreeGrafter"/>
</dbReference>
<keyword evidence="2" id="KW-0540">Nuclease</keyword>
<reference evidence="4" key="1">
    <citation type="submission" date="2014-07" db="EMBL/GenBank/DDBJ databases">
        <authorList>
            <person name="Martin A.A"/>
            <person name="De Silva N."/>
        </authorList>
    </citation>
    <scope>NUCLEOTIDE SEQUENCE</scope>
</reference>
<dbReference type="WBParaSite" id="SVE_0192100.1">
    <property type="protein sequence ID" value="SVE_0192100.1"/>
    <property type="gene ID" value="SVE_0192100"/>
</dbReference>
<sequence length="363" mass="42070">MVSSKLKEYISKPKCIGEFSSDKYGNILQNKTENKCYLYEKFTDQDMMCLNLKSSQIEFEDKTKEMEANLRRSILKKLIIPGFTLKKSLYEAEFYCSSGILTKFATSHLQHKTINVACIKIDGVIVMVDTKEPERKQTLVDNLQFTSSDSSSNDESEKVDPVVKDFRCENTLKYVAFLKKNSTTGKPIYKEGVKAWKQYRRAYVTKIIDPDNEGEPLKIAYNSIIHCVDEETDKPVMVKTRPSYIKDDDFIWRSNNASKMYMESILLNCDKIAVGERDKNSIVHRTKIGSPSEILLKSSLDEQTLCKNLYYVLNKIKNAFEMYENDCVKYVNVMKWCVADKYHIKCYGEIPKDELCIKVFDDF</sequence>
<keyword evidence="2" id="KW-0539">Nucleus</keyword>
<evidence type="ECO:0000256" key="1">
    <source>
        <dbReference type="ARBA" id="ARBA00006562"/>
    </source>
</evidence>